<proteinExistence type="predicted"/>
<dbReference type="EMBL" id="JACXSS010000001">
    <property type="protein sequence ID" value="MBD9357441.1"/>
    <property type="molecule type" value="Genomic_DNA"/>
</dbReference>
<sequence>MSHVLQFPLQDFDAYCTDLHKLNLNPGYLMYTNQHAGNNQPAARLIPPSQLEAALAHINAPSDETFKHLVQLGALLDTEWDRKTDNWVIVSFEGWEVLHKAFCRLNLRVEKTMMELIG</sequence>
<dbReference type="Proteomes" id="UP000652176">
    <property type="component" value="Unassembled WGS sequence"/>
</dbReference>
<gene>
    <name evidence="1" type="ORF">IE877_16425</name>
</gene>
<keyword evidence="2" id="KW-1185">Reference proteome</keyword>
<comment type="caution">
    <text evidence="1">The sequence shown here is derived from an EMBL/GenBank/DDBJ whole genome shotgun (WGS) entry which is preliminary data.</text>
</comment>
<organism evidence="1 2">
    <name type="scientific">Methylomonas albis</name>
    <dbReference type="NCBI Taxonomy" id="1854563"/>
    <lineage>
        <taxon>Bacteria</taxon>
        <taxon>Pseudomonadati</taxon>
        <taxon>Pseudomonadota</taxon>
        <taxon>Gammaproteobacteria</taxon>
        <taxon>Methylococcales</taxon>
        <taxon>Methylococcaceae</taxon>
        <taxon>Methylomonas</taxon>
    </lineage>
</organism>
<evidence type="ECO:0000313" key="1">
    <source>
        <dbReference type="EMBL" id="MBD9357441.1"/>
    </source>
</evidence>
<reference evidence="1 2" key="1">
    <citation type="submission" date="2020-09" db="EMBL/GenBank/DDBJ databases">
        <title>Methylomonas albis sp. nov. and Methylomonas fluvii sp. nov.: Two cold-adapted methanotrophs from the River Elbe and an amended description of Methylovulum psychrotolerans strain Eb1.</title>
        <authorList>
            <person name="Bussmann I.K."/>
            <person name="Klings K.-W."/>
            <person name="Warnstedt J."/>
            <person name="Hoppert M."/>
            <person name="Saborowski A."/>
            <person name="Horn F."/>
            <person name="Liebner S."/>
        </authorList>
    </citation>
    <scope>NUCLEOTIDE SEQUENCE [LARGE SCALE GENOMIC DNA]</scope>
    <source>
        <strain evidence="1 2">EbA</strain>
    </source>
</reference>
<accession>A0ABR9D3S0</accession>
<evidence type="ECO:0000313" key="2">
    <source>
        <dbReference type="Proteomes" id="UP000652176"/>
    </source>
</evidence>
<protein>
    <submittedName>
        <fullName evidence="1">Uncharacterized protein</fullName>
    </submittedName>
</protein>
<dbReference type="RefSeq" id="WP_192375722.1">
    <property type="nucleotide sequence ID" value="NZ_CAJHIV010000001.1"/>
</dbReference>
<name>A0ABR9D3S0_9GAMM</name>